<feature type="domain" description="TM2" evidence="8">
    <location>
        <begin position="56"/>
        <end position="108"/>
    </location>
</feature>
<evidence type="ECO:0000256" key="1">
    <source>
        <dbReference type="ARBA" id="ARBA00004141"/>
    </source>
</evidence>
<keyword evidence="5 7" id="KW-0472">Membrane</keyword>
<dbReference type="AlphaFoldDB" id="A0A382N7S8"/>
<feature type="transmembrane region" description="Helical" evidence="7">
    <location>
        <begin position="84"/>
        <end position="105"/>
    </location>
</feature>
<dbReference type="Pfam" id="PF05154">
    <property type="entry name" value="TM2"/>
    <property type="match status" value="1"/>
</dbReference>
<keyword evidence="3" id="KW-0732">Signal</keyword>
<evidence type="ECO:0000256" key="3">
    <source>
        <dbReference type="ARBA" id="ARBA00022729"/>
    </source>
</evidence>
<dbReference type="EMBL" id="UINC01098587">
    <property type="protein sequence ID" value="SVC57223.1"/>
    <property type="molecule type" value="Genomic_DNA"/>
</dbReference>
<dbReference type="PANTHER" id="PTHR21016:SF7">
    <property type="entry name" value="TM2 DOMAIN-CONTAINING PROTEIN 3"/>
    <property type="match status" value="1"/>
</dbReference>
<dbReference type="InterPro" id="IPR050932">
    <property type="entry name" value="TM2D1-3-like"/>
</dbReference>
<gene>
    <name evidence="9" type="ORF">METZ01_LOCUS310077</name>
</gene>
<keyword evidence="6" id="KW-0325">Glycoprotein</keyword>
<evidence type="ECO:0000256" key="7">
    <source>
        <dbReference type="SAM" id="Phobius"/>
    </source>
</evidence>
<keyword evidence="4 7" id="KW-1133">Transmembrane helix</keyword>
<evidence type="ECO:0000256" key="2">
    <source>
        <dbReference type="ARBA" id="ARBA00022692"/>
    </source>
</evidence>
<evidence type="ECO:0000256" key="4">
    <source>
        <dbReference type="ARBA" id="ARBA00022989"/>
    </source>
</evidence>
<evidence type="ECO:0000313" key="9">
    <source>
        <dbReference type="EMBL" id="SVC57223.1"/>
    </source>
</evidence>
<comment type="subcellular location">
    <subcellularLocation>
        <location evidence="1">Membrane</location>
        <topology evidence="1">Multi-pass membrane protein</topology>
    </subcellularLocation>
</comment>
<organism evidence="9">
    <name type="scientific">marine metagenome</name>
    <dbReference type="NCBI Taxonomy" id="408172"/>
    <lineage>
        <taxon>unclassified sequences</taxon>
        <taxon>metagenomes</taxon>
        <taxon>ecological metagenomes</taxon>
    </lineage>
</organism>
<dbReference type="PANTHER" id="PTHR21016">
    <property type="entry name" value="BETA-AMYLOID BINDING PROTEIN-RELATED"/>
    <property type="match status" value="1"/>
</dbReference>
<sequence length="127" mass="13875">MDYTSELKKLHDLKEKKIISEDEYNDQKESILSKMKGEEKKQHEVSTSTLTADPNAKSKMVAGLLGIFLGGFGVHRFYLGYIGIGVAQICVTLFTCGAGYLWGFIEGILILTGSTIVADADGKPLID</sequence>
<evidence type="ECO:0000259" key="8">
    <source>
        <dbReference type="Pfam" id="PF05154"/>
    </source>
</evidence>
<evidence type="ECO:0000256" key="6">
    <source>
        <dbReference type="ARBA" id="ARBA00023180"/>
    </source>
</evidence>
<protein>
    <recommendedName>
        <fullName evidence="8">TM2 domain-containing protein</fullName>
    </recommendedName>
</protein>
<accession>A0A382N7S8</accession>
<proteinExistence type="predicted"/>
<feature type="transmembrane region" description="Helical" evidence="7">
    <location>
        <begin position="60"/>
        <end position="78"/>
    </location>
</feature>
<keyword evidence="2 7" id="KW-0812">Transmembrane</keyword>
<dbReference type="InterPro" id="IPR007829">
    <property type="entry name" value="TM2"/>
</dbReference>
<evidence type="ECO:0000256" key="5">
    <source>
        <dbReference type="ARBA" id="ARBA00023136"/>
    </source>
</evidence>
<dbReference type="GO" id="GO:0016020">
    <property type="term" value="C:membrane"/>
    <property type="evidence" value="ECO:0007669"/>
    <property type="project" value="UniProtKB-SubCell"/>
</dbReference>
<reference evidence="9" key="1">
    <citation type="submission" date="2018-05" db="EMBL/GenBank/DDBJ databases">
        <authorList>
            <person name="Lanie J.A."/>
            <person name="Ng W.-L."/>
            <person name="Kazmierczak K.M."/>
            <person name="Andrzejewski T.M."/>
            <person name="Davidsen T.M."/>
            <person name="Wayne K.J."/>
            <person name="Tettelin H."/>
            <person name="Glass J.I."/>
            <person name="Rusch D."/>
            <person name="Podicherti R."/>
            <person name="Tsui H.-C.T."/>
            <person name="Winkler M.E."/>
        </authorList>
    </citation>
    <scope>NUCLEOTIDE SEQUENCE</scope>
</reference>
<name>A0A382N7S8_9ZZZZ</name>